<dbReference type="InterPro" id="IPR005302">
    <property type="entry name" value="MoCF_Sase_C"/>
</dbReference>
<dbReference type="PANTHER" id="PTHR30212:SF2">
    <property type="entry name" value="PROTEIN YIIM"/>
    <property type="match status" value="1"/>
</dbReference>
<proteinExistence type="predicted"/>
<dbReference type="InterPro" id="IPR011037">
    <property type="entry name" value="Pyrv_Knase-like_insert_dom_sf"/>
</dbReference>
<dbReference type="SUPFAM" id="SSF50800">
    <property type="entry name" value="PK beta-barrel domain-like"/>
    <property type="match status" value="1"/>
</dbReference>
<sequence>MLRSLARMTGAAGAEARAGRVLSVNVGSRRITDYADGPGGQTGIDKQPTIDRVAVSDSGVDGDYIGNRRVHGSPEQAVYAYAVEDARWWADELGRALGAGAFGENLTTAGIDVTEAVIGERWAVGGAVLQVTKPREPCMTFAGFWGIPDLIKRFTHHGAPGAYLRVLTPGTVGADDTIEIVHRPDHGVTIGETFRALNGHPELLPNLLAATDLPDRLYAKIKRRVRA</sequence>
<keyword evidence="3" id="KW-1185">Reference proteome</keyword>
<dbReference type="Proteomes" id="UP000604117">
    <property type="component" value="Unassembled WGS sequence"/>
</dbReference>
<gene>
    <name evidence="2" type="ORF">Asi02nite_17550</name>
</gene>
<organism evidence="2 3">
    <name type="scientific">Asanoa siamensis</name>
    <dbReference type="NCBI Taxonomy" id="926357"/>
    <lineage>
        <taxon>Bacteria</taxon>
        <taxon>Bacillati</taxon>
        <taxon>Actinomycetota</taxon>
        <taxon>Actinomycetes</taxon>
        <taxon>Micromonosporales</taxon>
        <taxon>Micromonosporaceae</taxon>
        <taxon>Asanoa</taxon>
    </lineage>
</organism>
<dbReference type="Pfam" id="PF03473">
    <property type="entry name" value="MOSC"/>
    <property type="match status" value="1"/>
</dbReference>
<protein>
    <submittedName>
        <fullName evidence="2">Molybdenum cofactor biosysynthesis protein</fullName>
    </submittedName>
</protein>
<feature type="domain" description="MOSC" evidence="1">
    <location>
        <begin position="47"/>
        <end position="181"/>
    </location>
</feature>
<name>A0ABQ4CLS8_9ACTN</name>
<accession>A0ABQ4CLS8</accession>
<evidence type="ECO:0000259" key="1">
    <source>
        <dbReference type="PROSITE" id="PS51340"/>
    </source>
</evidence>
<evidence type="ECO:0000313" key="3">
    <source>
        <dbReference type="Proteomes" id="UP000604117"/>
    </source>
</evidence>
<dbReference type="PROSITE" id="PS51340">
    <property type="entry name" value="MOSC"/>
    <property type="match status" value="1"/>
</dbReference>
<dbReference type="EMBL" id="BONE01000010">
    <property type="protein sequence ID" value="GIF72237.1"/>
    <property type="molecule type" value="Genomic_DNA"/>
</dbReference>
<dbReference type="PANTHER" id="PTHR30212">
    <property type="entry name" value="PROTEIN YIIM"/>
    <property type="match status" value="1"/>
</dbReference>
<evidence type="ECO:0000313" key="2">
    <source>
        <dbReference type="EMBL" id="GIF72237.1"/>
    </source>
</evidence>
<dbReference type="InterPro" id="IPR052353">
    <property type="entry name" value="Benzoxazolinone_Detox_Enz"/>
</dbReference>
<comment type="caution">
    <text evidence="2">The sequence shown here is derived from an EMBL/GenBank/DDBJ whole genome shotgun (WGS) entry which is preliminary data.</text>
</comment>
<reference evidence="2 3" key="1">
    <citation type="submission" date="2021-01" db="EMBL/GenBank/DDBJ databases">
        <title>Whole genome shotgun sequence of Asanoa siamensis NBRC 107932.</title>
        <authorList>
            <person name="Komaki H."/>
            <person name="Tamura T."/>
        </authorList>
    </citation>
    <scope>NUCLEOTIDE SEQUENCE [LARGE SCALE GENOMIC DNA]</scope>
    <source>
        <strain evidence="2 3">NBRC 107932</strain>
    </source>
</reference>
<dbReference type="Gene3D" id="2.40.33.20">
    <property type="entry name" value="PK beta-barrel domain-like"/>
    <property type="match status" value="1"/>
</dbReference>